<dbReference type="AlphaFoldDB" id="A0A4V6A4Q3"/>
<evidence type="ECO:0000313" key="2">
    <source>
        <dbReference type="EMBL" id="TKR87675.1"/>
    </source>
</evidence>
<name>A0A4V6A4Q3_STECR</name>
<accession>A0A4V6A4Q3</accession>
<reference evidence="2 3" key="2">
    <citation type="journal article" date="2019" name="G3 (Bethesda)">
        <title>Hybrid Assembly of the Genome of the Entomopathogenic Nematode Steinernema carpocapsae Identifies the X-Chromosome.</title>
        <authorList>
            <person name="Serra L."/>
            <person name="Macchietto M."/>
            <person name="Macias-Munoz A."/>
            <person name="McGill C.J."/>
            <person name="Rodriguez I.M."/>
            <person name="Rodriguez B."/>
            <person name="Murad R."/>
            <person name="Mortazavi A."/>
        </authorList>
    </citation>
    <scope>NUCLEOTIDE SEQUENCE [LARGE SCALE GENOMIC DNA]</scope>
    <source>
        <strain evidence="2 3">ALL</strain>
    </source>
</reference>
<keyword evidence="3" id="KW-1185">Reference proteome</keyword>
<comment type="caution">
    <text evidence="2">The sequence shown here is derived from an EMBL/GenBank/DDBJ whole genome shotgun (WGS) entry which is preliminary data.</text>
</comment>
<evidence type="ECO:0000256" key="1">
    <source>
        <dbReference type="SAM" id="MobiDB-lite"/>
    </source>
</evidence>
<reference evidence="2 3" key="1">
    <citation type="journal article" date="2015" name="Genome Biol.">
        <title>Comparative genomics of Steinernema reveals deeply conserved gene regulatory networks.</title>
        <authorList>
            <person name="Dillman A.R."/>
            <person name="Macchietto M."/>
            <person name="Porter C.F."/>
            <person name="Rogers A."/>
            <person name="Williams B."/>
            <person name="Antoshechkin I."/>
            <person name="Lee M.M."/>
            <person name="Goodwin Z."/>
            <person name="Lu X."/>
            <person name="Lewis E.E."/>
            <person name="Goodrich-Blair H."/>
            <person name="Stock S.P."/>
            <person name="Adams B.J."/>
            <person name="Sternberg P.W."/>
            <person name="Mortazavi A."/>
        </authorList>
    </citation>
    <scope>NUCLEOTIDE SEQUENCE [LARGE SCALE GENOMIC DNA]</scope>
    <source>
        <strain evidence="2 3">ALL</strain>
    </source>
</reference>
<protein>
    <submittedName>
        <fullName evidence="2">Uncharacterized protein</fullName>
    </submittedName>
</protein>
<evidence type="ECO:0000313" key="3">
    <source>
        <dbReference type="Proteomes" id="UP000298663"/>
    </source>
</evidence>
<sequence length="66" mass="7839">MISFQRTGLGTTSRPPLHRPDVLRRPQPAEHLRRRTLSTRVRILLDVTRVHHHNRLRNATRTSENR</sequence>
<organism evidence="2 3">
    <name type="scientific">Steinernema carpocapsae</name>
    <name type="common">Entomopathogenic nematode</name>
    <dbReference type="NCBI Taxonomy" id="34508"/>
    <lineage>
        <taxon>Eukaryota</taxon>
        <taxon>Metazoa</taxon>
        <taxon>Ecdysozoa</taxon>
        <taxon>Nematoda</taxon>
        <taxon>Chromadorea</taxon>
        <taxon>Rhabditida</taxon>
        <taxon>Tylenchina</taxon>
        <taxon>Panagrolaimomorpha</taxon>
        <taxon>Strongyloidoidea</taxon>
        <taxon>Steinernematidae</taxon>
        <taxon>Steinernema</taxon>
    </lineage>
</organism>
<dbReference type="EMBL" id="AZBU02000003">
    <property type="protein sequence ID" value="TKR87675.1"/>
    <property type="molecule type" value="Genomic_DNA"/>
</dbReference>
<proteinExistence type="predicted"/>
<feature type="compositionally biased region" description="Polar residues" evidence="1">
    <location>
        <begin position="1"/>
        <end position="14"/>
    </location>
</feature>
<feature type="compositionally biased region" description="Basic and acidic residues" evidence="1">
    <location>
        <begin position="18"/>
        <end position="31"/>
    </location>
</feature>
<feature type="region of interest" description="Disordered" evidence="1">
    <location>
        <begin position="1"/>
        <end position="32"/>
    </location>
</feature>
<dbReference type="Proteomes" id="UP000298663">
    <property type="component" value="Unassembled WGS sequence"/>
</dbReference>
<gene>
    <name evidence="2" type="ORF">L596_012038</name>
</gene>